<reference evidence="1" key="2">
    <citation type="journal article" date="2021" name="PeerJ">
        <title>Extensive microbial diversity within the chicken gut microbiome revealed by metagenomics and culture.</title>
        <authorList>
            <person name="Gilroy R."/>
            <person name="Ravi A."/>
            <person name="Getino M."/>
            <person name="Pursley I."/>
            <person name="Horton D.L."/>
            <person name="Alikhan N.F."/>
            <person name="Baker D."/>
            <person name="Gharbi K."/>
            <person name="Hall N."/>
            <person name="Watson M."/>
            <person name="Adriaenssens E.M."/>
            <person name="Foster-Nyarko E."/>
            <person name="Jarju S."/>
            <person name="Secka A."/>
            <person name="Antonio M."/>
            <person name="Oren A."/>
            <person name="Chaudhuri R.R."/>
            <person name="La Ragione R."/>
            <person name="Hildebrand F."/>
            <person name="Pallen M.J."/>
        </authorList>
    </citation>
    <scope>NUCLEOTIDE SEQUENCE</scope>
    <source>
        <strain evidence="1">ChiSjej6B24-2974</strain>
    </source>
</reference>
<evidence type="ECO:0000313" key="1">
    <source>
        <dbReference type="EMBL" id="HIQ83845.1"/>
    </source>
</evidence>
<reference evidence="1" key="1">
    <citation type="submission" date="2020-10" db="EMBL/GenBank/DDBJ databases">
        <authorList>
            <person name="Gilroy R."/>
        </authorList>
    </citation>
    <scope>NUCLEOTIDE SEQUENCE</scope>
    <source>
        <strain evidence="1">ChiSjej6B24-2974</strain>
    </source>
</reference>
<evidence type="ECO:0000313" key="2">
    <source>
        <dbReference type="Proteomes" id="UP000824260"/>
    </source>
</evidence>
<dbReference type="EMBL" id="DVFZ01000113">
    <property type="protein sequence ID" value="HIQ83845.1"/>
    <property type="molecule type" value="Genomic_DNA"/>
</dbReference>
<gene>
    <name evidence="1" type="ORF">IAA52_12205</name>
</gene>
<accession>A0A9D0ZNT2</accession>
<sequence length="71" mass="7824">MSKTSNAVKDRWNAKAYDDLRIRIPKGRKAAVEAYARSGGEFINGLVNALLREKLGLTEEEWKRGGGCGEA</sequence>
<name>A0A9D0ZNT2_9FIRM</name>
<proteinExistence type="predicted"/>
<protein>
    <recommendedName>
        <fullName evidence="3">Antitoxin</fullName>
    </recommendedName>
</protein>
<comment type="caution">
    <text evidence="1">The sequence shown here is derived from an EMBL/GenBank/DDBJ whole genome shotgun (WGS) entry which is preliminary data.</text>
</comment>
<dbReference type="AlphaFoldDB" id="A0A9D0ZNT2"/>
<evidence type="ECO:0008006" key="3">
    <source>
        <dbReference type="Google" id="ProtNLM"/>
    </source>
</evidence>
<dbReference type="Proteomes" id="UP000824260">
    <property type="component" value="Unassembled WGS sequence"/>
</dbReference>
<organism evidence="1 2">
    <name type="scientific">Candidatus Pullichristensenella stercorigallinarum</name>
    <dbReference type="NCBI Taxonomy" id="2840909"/>
    <lineage>
        <taxon>Bacteria</taxon>
        <taxon>Bacillati</taxon>
        <taxon>Bacillota</taxon>
        <taxon>Clostridia</taxon>
        <taxon>Candidatus Pullichristensenella</taxon>
    </lineage>
</organism>